<dbReference type="Gene3D" id="3.30.70.20">
    <property type="match status" value="1"/>
</dbReference>
<evidence type="ECO:0000313" key="2">
    <source>
        <dbReference type="EMBL" id="MPL97181.1"/>
    </source>
</evidence>
<dbReference type="SUPFAM" id="SSF46548">
    <property type="entry name" value="alpha-helical ferredoxin"/>
    <property type="match status" value="1"/>
</dbReference>
<feature type="domain" description="4Fe-4S ferredoxin-type" evidence="1">
    <location>
        <begin position="277"/>
        <end position="309"/>
    </location>
</feature>
<dbReference type="PANTHER" id="PTHR43312:SF2">
    <property type="entry name" value="OXIDOREDUCTASE"/>
    <property type="match status" value="1"/>
</dbReference>
<dbReference type="PROSITE" id="PS00198">
    <property type="entry name" value="4FE4S_FER_1"/>
    <property type="match status" value="1"/>
</dbReference>
<dbReference type="PROSITE" id="PS51379">
    <property type="entry name" value="4FE4S_FER_2"/>
    <property type="match status" value="2"/>
</dbReference>
<protein>
    <recommendedName>
        <fullName evidence="1">4Fe-4S ferredoxin-type domain-containing protein</fullName>
    </recommendedName>
</protein>
<proteinExistence type="predicted"/>
<reference evidence="2" key="1">
    <citation type="submission" date="2019-08" db="EMBL/GenBank/DDBJ databases">
        <authorList>
            <person name="Kucharzyk K."/>
            <person name="Murdoch R.W."/>
            <person name="Higgins S."/>
            <person name="Loffler F."/>
        </authorList>
    </citation>
    <scope>NUCLEOTIDE SEQUENCE</scope>
</reference>
<dbReference type="InterPro" id="IPR017900">
    <property type="entry name" value="4Fe4S_Fe_S_CS"/>
</dbReference>
<dbReference type="AlphaFoldDB" id="A0A644W0G1"/>
<comment type="caution">
    <text evidence="2">The sequence shown here is derived from an EMBL/GenBank/DDBJ whole genome shotgun (WGS) entry which is preliminary data.</text>
</comment>
<gene>
    <name evidence="2" type="ORF">SDC9_43369</name>
</gene>
<dbReference type="CDD" id="cd19096">
    <property type="entry name" value="AKR_Fe-S_oxidoreductase"/>
    <property type="match status" value="1"/>
</dbReference>
<dbReference type="Pfam" id="PF13187">
    <property type="entry name" value="Fer4_9"/>
    <property type="match status" value="1"/>
</dbReference>
<dbReference type="InterPro" id="IPR053135">
    <property type="entry name" value="AKR2_Oxidoreductase"/>
</dbReference>
<dbReference type="InterPro" id="IPR017896">
    <property type="entry name" value="4Fe4S_Fe-S-bd"/>
</dbReference>
<dbReference type="EMBL" id="VSSQ01000544">
    <property type="protein sequence ID" value="MPL97181.1"/>
    <property type="molecule type" value="Genomic_DNA"/>
</dbReference>
<evidence type="ECO:0000259" key="1">
    <source>
        <dbReference type="PROSITE" id="PS51379"/>
    </source>
</evidence>
<name>A0A644W0G1_9ZZZZ</name>
<feature type="domain" description="4Fe-4S ferredoxin-type" evidence="1">
    <location>
        <begin position="331"/>
        <end position="365"/>
    </location>
</feature>
<dbReference type="Gene3D" id="3.20.20.100">
    <property type="entry name" value="NADP-dependent oxidoreductase domain"/>
    <property type="match status" value="1"/>
</dbReference>
<accession>A0A644W0G1</accession>
<dbReference type="Pfam" id="PF00248">
    <property type="entry name" value="Aldo_ket_red"/>
    <property type="match status" value="1"/>
</dbReference>
<sequence>MTKKLGFGFMRLPLLRAKNAKSFDFVELNKMVDTFLARGFTYFDTAYMYHDYESERALRESLVKRHKRSEFTVATKLPTMFLTKKEDLPRIFSEQLEKCGVDYFDYYLIHNLGVINYAIAEKLDAFDFVQKKKAEGKIKKIGFSFHDKADLLDEILTAHPEVDFVQLQINYLDWDTDTIQSHKCYDVAVKHNKKIIVMEPVKGGTLANVPPKVEELFKAVQPEMSMPSWAIRFAASHDNVIMVLSGMSSLQQLEDNTGYMQDFKPLVQEEFSAIKAAVDIINETIAIPCTACQYCVEGCPKKILIPNYFALYNAEKREPRRPFSIHSLYYMNYTQDYGKASDCIGCKQCEQHCPQHIKIIKWLKKVASTFEK</sequence>
<dbReference type="PANTHER" id="PTHR43312">
    <property type="entry name" value="D-THREO-ALDOSE 1-DEHYDROGENASE"/>
    <property type="match status" value="1"/>
</dbReference>
<organism evidence="2">
    <name type="scientific">bioreactor metagenome</name>
    <dbReference type="NCBI Taxonomy" id="1076179"/>
    <lineage>
        <taxon>unclassified sequences</taxon>
        <taxon>metagenomes</taxon>
        <taxon>ecological metagenomes</taxon>
    </lineage>
</organism>
<dbReference type="InterPro" id="IPR023210">
    <property type="entry name" value="NADP_OxRdtase_dom"/>
</dbReference>
<dbReference type="SUPFAM" id="SSF51430">
    <property type="entry name" value="NAD(P)-linked oxidoreductase"/>
    <property type="match status" value="1"/>
</dbReference>
<dbReference type="InterPro" id="IPR036812">
    <property type="entry name" value="NAD(P)_OxRdtase_dom_sf"/>
</dbReference>